<protein>
    <submittedName>
        <fullName evidence="1">Uncharacterized protein</fullName>
    </submittedName>
</protein>
<sequence length="123" mass="13621">MSNKLQTAVEIAEEIEASIFPVLTATQNEAEPDTHLMCRGVHRQACSLAQQLREINKDYIMSDNQAFNELEGVACEIENLRTYVSLLIETDKSLNGAQLISIALVAVVNIGEQIARIRGVEYS</sequence>
<dbReference type="RefSeq" id="WP_323868281.1">
    <property type="nucleotide sequence ID" value="NZ_JACXBF010000058.1"/>
</dbReference>
<dbReference type="EMBL" id="JACXBF010000058">
    <property type="protein sequence ID" value="MBD2799224.1"/>
    <property type="molecule type" value="Genomic_DNA"/>
</dbReference>
<gene>
    <name evidence="1" type="ORF">ID854_01785</name>
</gene>
<evidence type="ECO:0000313" key="1">
    <source>
        <dbReference type="EMBL" id="MBD2799224.1"/>
    </source>
</evidence>
<dbReference type="Proteomes" id="UP001193920">
    <property type="component" value="Unassembled WGS sequence"/>
</dbReference>
<dbReference type="AlphaFoldDB" id="A0AAW3YQ22"/>
<reference evidence="1" key="2">
    <citation type="journal article" date="2024" name="Toxins">
        <title>Genome Sequence Analysis of Native Xenorhabdus Strains Isolated from Entomopathogenic Nematodes in Argentina.</title>
        <authorList>
            <person name="Palma L."/>
            <person name="Frizzo L."/>
            <person name="Kaiser S."/>
            <person name="Berry C."/>
            <person name="Caballero P."/>
            <person name="Bode H.B."/>
            <person name="Del Valle E.E."/>
        </authorList>
    </citation>
    <scope>NUCLEOTIDE SEQUENCE</scope>
    <source>
        <strain evidence="1">M</strain>
    </source>
</reference>
<accession>A0AAW3YQ22</accession>
<name>A0AAW3YQ22_9GAMM</name>
<reference evidence="1" key="1">
    <citation type="submission" date="2020-09" db="EMBL/GenBank/DDBJ databases">
        <authorList>
            <person name="Palma L."/>
            <person name="Caballero P."/>
            <person name="Berry C."/>
            <person name="Del Valle E."/>
        </authorList>
    </citation>
    <scope>NUCLEOTIDE SEQUENCE</scope>
    <source>
        <strain evidence="1">M</strain>
    </source>
</reference>
<comment type="caution">
    <text evidence="1">The sequence shown here is derived from an EMBL/GenBank/DDBJ whole genome shotgun (WGS) entry which is preliminary data.</text>
</comment>
<proteinExistence type="predicted"/>
<organism evidence="1">
    <name type="scientific">Xenorhabdus szentirmaii</name>
    <dbReference type="NCBI Taxonomy" id="290112"/>
    <lineage>
        <taxon>Bacteria</taxon>
        <taxon>Pseudomonadati</taxon>
        <taxon>Pseudomonadota</taxon>
        <taxon>Gammaproteobacteria</taxon>
        <taxon>Enterobacterales</taxon>
        <taxon>Morganellaceae</taxon>
        <taxon>Xenorhabdus</taxon>
    </lineage>
</organism>